<name>A0A4Q7DMA8_9PROT</name>
<proteinExistence type="predicted"/>
<dbReference type="GO" id="GO:0006508">
    <property type="term" value="P:proteolysis"/>
    <property type="evidence" value="ECO:0007669"/>
    <property type="project" value="InterPro"/>
</dbReference>
<evidence type="ECO:0000313" key="3">
    <source>
        <dbReference type="Proteomes" id="UP000293550"/>
    </source>
</evidence>
<dbReference type="SUPFAM" id="SSF111283">
    <property type="entry name" value="Putative modulator of DNA gyrase, PmbA/TldD"/>
    <property type="match status" value="1"/>
</dbReference>
<dbReference type="PANTHER" id="PTHR43666">
    <property type="entry name" value="TLDD PROTEIN"/>
    <property type="match status" value="1"/>
</dbReference>
<accession>A0A4Q7DMA8</accession>
<dbReference type="Proteomes" id="UP000293550">
    <property type="component" value="Unassembled WGS sequence"/>
</dbReference>
<dbReference type="InterPro" id="IPR036059">
    <property type="entry name" value="TldD/PmbA_sf"/>
</dbReference>
<reference evidence="2 3" key="1">
    <citation type="submission" date="2018-10" db="EMBL/GenBank/DDBJ databases">
        <title>An updated phylogeny of the Alphaproteobacteria reveals that the parasitic Rickettsiales and Holosporales have independent origins.</title>
        <authorList>
            <person name="Munoz-Gomez S.A."/>
            <person name="Hess S."/>
            <person name="Burger G."/>
            <person name="Lang B.F."/>
            <person name="Susko E."/>
            <person name="Slamovits C.H."/>
            <person name="Roger A.J."/>
        </authorList>
    </citation>
    <scope>NUCLEOTIDE SEQUENCE [LARGE SCALE GENOMIC DNA]</scope>
    <source>
        <strain evidence="2">HOLO01</strain>
    </source>
</reference>
<dbReference type="OrthoDB" id="9803618at2"/>
<dbReference type="EMBL" id="SCFB01000006">
    <property type="protein sequence ID" value="RZI45926.1"/>
    <property type="molecule type" value="Genomic_DNA"/>
</dbReference>
<dbReference type="InterPro" id="IPR045569">
    <property type="entry name" value="Metalloprtase-TldD/E_C"/>
</dbReference>
<organism evidence="2 3">
    <name type="scientific">Candidatus Finniella inopinata</name>
    <dbReference type="NCBI Taxonomy" id="1696036"/>
    <lineage>
        <taxon>Bacteria</taxon>
        <taxon>Pseudomonadati</taxon>
        <taxon>Pseudomonadota</taxon>
        <taxon>Alphaproteobacteria</taxon>
        <taxon>Holosporales</taxon>
        <taxon>Candidatus Paracaedibacteraceae</taxon>
        <taxon>Candidatus Finniella</taxon>
    </lineage>
</organism>
<dbReference type="AlphaFoldDB" id="A0A4Q7DMA8"/>
<protein>
    <submittedName>
        <fullName evidence="2">TldD/PmbA family protein</fullName>
    </submittedName>
</protein>
<dbReference type="Pfam" id="PF19289">
    <property type="entry name" value="PmbA_TldD_3rd"/>
    <property type="match status" value="1"/>
</dbReference>
<evidence type="ECO:0000259" key="1">
    <source>
        <dbReference type="Pfam" id="PF19289"/>
    </source>
</evidence>
<feature type="domain" description="Metalloprotease TldD/E C-terminal" evidence="1">
    <location>
        <begin position="239"/>
        <end position="457"/>
    </location>
</feature>
<comment type="caution">
    <text evidence="2">The sequence shown here is derived from an EMBL/GenBank/DDBJ whole genome shotgun (WGS) entry which is preliminary data.</text>
</comment>
<keyword evidence="3" id="KW-1185">Reference proteome</keyword>
<evidence type="ECO:0000313" key="2">
    <source>
        <dbReference type="EMBL" id="RZI45926.1"/>
    </source>
</evidence>
<dbReference type="PANTHER" id="PTHR43666:SF1">
    <property type="entry name" value="CONSERVED PROTEIN"/>
    <property type="match status" value="1"/>
</dbReference>
<dbReference type="GO" id="GO:0008237">
    <property type="term" value="F:metallopeptidase activity"/>
    <property type="evidence" value="ECO:0007669"/>
    <property type="project" value="InterPro"/>
</dbReference>
<dbReference type="RefSeq" id="WP_130154175.1">
    <property type="nucleotide sequence ID" value="NZ_SCFB01000006.1"/>
</dbReference>
<sequence length="460" mass="52125">MPRLRAGSKELTCLVEDNDMNKTLFETLAKSLIKSLQADEQLSLSLEAEDSFYVRLNRHKVRQTFKLSQGNITLRFMKNQRYVLHTIPFGNDGDLNHQKALAEIESCRWAAEQLPPDPFCPTFVKANESNSSEEHQAKLPLDEDWFDLIFPLFQGNLQDCAGLLTSGRVMRGVYDSLGQSHWFSRDNFTLDLSFYTPQQKAVKFLYSNHQWSAKDVEKKLETVKQQLALLDQPDRQIKPGRYRTYFAPQAVAELATLLSPAASHYYQGSSPFQKLANGQTLSPKVTLVEDFSLGLSPRFNSLGETAPLRLDLIQDGVLKNWLTSTRTAQEHNLPSNYSEEYEGMRSPHLMPGTLPTQDILSALDTGLYVSNLHYLNWSDLNTGRLTGMTRYACFWVENGKITAPIQDLRFDESLYHFLGNGLVDLTDFVEIMADTSTYDKRSVGGLCMPGLLVDGFNYTL</sequence>
<gene>
    <name evidence="2" type="ORF">EQU50_05705</name>
</gene>